<accession>A0ABY9CEA9</accession>
<dbReference type="Proteomes" id="UP001227230">
    <property type="component" value="Chromosome 8"/>
</dbReference>
<reference evidence="2 3" key="1">
    <citation type="journal article" date="2023" name="Hortic Res">
        <title>The complete reference genome for grapevine (Vitis vinifera L.) genetics and breeding.</title>
        <authorList>
            <person name="Shi X."/>
            <person name="Cao S."/>
            <person name="Wang X."/>
            <person name="Huang S."/>
            <person name="Wang Y."/>
            <person name="Liu Z."/>
            <person name="Liu W."/>
            <person name="Leng X."/>
            <person name="Peng Y."/>
            <person name="Wang N."/>
            <person name="Wang Y."/>
            <person name="Ma Z."/>
            <person name="Xu X."/>
            <person name="Zhang F."/>
            <person name="Xue H."/>
            <person name="Zhong H."/>
            <person name="Wang Y."/>
            <person name="Zhang K."/>
            <person name="Velt A."/>
            <person name="Avia K."/>
            <person name="Holtgrawe D."/>
            <person name="Grimplet J."/>
            <person name="Matus J.T."/>
            <person name="Ware D."/>
            <person name="Wu X."/>
            <person name="Wang H."/>
            <person name="Liu C."/>
            <person name="Fang Y."/>
            <person name="Rustenholz C."/>
            <person name="Cheng Z."/>
            <person name="Xiao H."/>
            <person name="Zhou Y."/>
        </authorList>
    </citation>
    <scope>NUCLEOTIDE SEQUENCE [LARGE SCALE GENOMIC DNA]</scope>
    <source>
        <strain evidence="3">cv. Pinot noir / PN40024</strain>
        <tissue evidence="2">Leaf</tissue>
    </source>
</reference>
<evidence type="ECO:0000313" key="3">
    <source>
        <dbReference type="Proteomes" id="UP001227230"/>
    </source>
</evidence>
<gene>
    <name evidence="2" type="ORF">VitviT2T_012611</name>
</gene>
<dbReference type="SUPFAM" id="SSF56672">
    <property type="entry name" value="DNA/RNA polymerases"/>
    <property type="match status" value="1"/>
</dbReference>
<dbReference type="EMBL" id="CP126655">
    <property type="protein sequence ID" value="WJZ93690.1"/>
    <property type="molecule type" value="Genomic_DNA"/>
</dbReference>
<feature type="domain" description="Reverse transcriptase Ty1/copia-type" evidence="1">
    <location>
        <begin position="11"/>
        <end position="146"/>
    </location>
</feature>
<dbReference type="Pfam" id="PF07727">
    <property type="entry name" value="RVT_2"/>
    <property type="match status" value="1"/>
</dbReference>
<protein>
    <recommendedName>
        <fullName evidence="1">Reverse transcriptase Ty1/copia-type domain-containing protein</fullName>
    </recommendedName>
</protein>
<dbReference type="InterPro" id="IPR013103">
    <property type="entry name" value="RVT_2"/>
</dbReference>
<evidence type="ECO:0000313" key="2">
    <source>
        <dbReference type="EMBL" id="WJZ93690.1"/>
    </source>
</evidence>
<dbReference type="InterPro" id="IPR043502">
    <property type="entry name" value="DNA/RNA_pol_sf"/>
</dbReference>
<evidence type="ECO:0000259" key="1">
    <source>
        <dbReference type="Pfam" id="PF07727"/>
    </source>
</evidence>
<keyword evidence="3" id="KW-1185">Reference proteome</keyword>
<proteinExistence type="predicted"/>
<name>A0ABY9CEA9_VITVI</name>
<organism evidence="2 3">
    <name type="scientific">Vitis vinifera</name>
    <name type="common">Grape</name>
    <dbReference type="NCBI Taxonomy" id="29760"/>
    <lineage>
        <taxon>Eukaryota</taxon>
        <taxon>Viridiplantae</taxon>
        <taxon>Streptophyta</taxon>
        <taxon>Embryophyta</taxon>
        <taxon>Tracheophyta</taxon>
        <taxon>Spermatophyta</taxon>
        <taxon>Magnoliopsida</taxon>
        <taxon>eudicotyledons</taxon>
        <taxon>Gunneridae</taxon>
        <taxon>Pentapetalae</taxon>
        <taxon>rosids</taxon>
        <taxon>Vitales</taxon>
        <taxon>Vitaceae</taxon>
        <taxon>Viteae</taxon>
        <taxon>Vitis</taxon>
    </lineage>
</organism>
<sequence>MQSELAALEANHTWSLTSLPPGKKPIGCRWVYKIKRHSDGTIERFKARLVAKGYTQLEGIDYHDTFSPTAKMIIVRCLLALAAAQNWSLHQLDVNNAFLHGDFHEEIYMSPPPGLRRQGENLVCHLHKSLYGLKQASRQWFAKFSTAI</sequence>